<gene>
    <name evidence="3" type="primary">mshA_1</name>
    <name evidence="3" type="ORF">CA85_13930</name>
</gene>
<keyword evidence="3" id="KW-0808">Transferase</keyword>
<evidence type="ECO:0000313" key="3">
    <source>
        <dbReference type="EMBL" id="TWT72932.1"/>
    </source>
</evidence>
<dbReference type="InterPro" id="IPR001296">
    <property type="entry name" value="Glyco_trans_1"/>
</dbReference>
<dbReference type="Pfam" id="PF13579">
    <property type="entry name" value="Glyco_trans_4_4"/>
    <property type="match status" value="1"/>
</dbReference>
<dbReference type="SUPFAM" id="SSF53756">
    <property type="entry name" value="UDP-Glycosyltransferase/glycogen phosphorylase"/>
    <property type="match status" value="1"/>
</dbReference>
<reference evidence="3 4" key="1">
    <citation type="submission" date="2019-02" db="EMBL/GenBank/DDBJ databases">
        <title>Deep-cultivation of Planctomycetes and their phenomic and genomic characterization uncovers novel biology.</title>
        <authorList>
            <person name="Wiegand S."/>
            <person name="Jogler M."/>
            <person name="Boedeker C."/>
            <person name="Pinto D."/>
            <person name="Vollmers J."/>
            <person name="Rivas-Marin E."/>
            <person name="Kohn T."/>
            <person name="Peeters S.H."/>
            <person name="Heuer A."/>
            <person name="Rast P."/>
            <person name="Oberbeckmann S."/>
            <person name="Bunk B."/>
            <person name="Jeske O."/>
            <person name="Meyerdierks A."/>
            <person name="Storesund J.E."/>
            <person name="Kallscheuer N."/>
            <person name="Luecker S."/>
            <person name="Lage O.M."/>
            <person name="Pohl T."/>
            <person name="Merkel B.J."/>
            <person name="Hornburger P."/>
            <person name="Mueller R.-W."/>
            <person name="Bruemmer F."/>
            <person name="Labrenz M."/>
            <person name="Spormann A.M."/>
            <person name="Op Den Camp H."/>
            <person name="Overmann J."/>
            <person name="Amann R."/>
            <person name="Jetten M.S.M."/>
            <person name="Mascher T."/>
            <person name="Medema M.H."/>
            <person name="Devos D.P."/>
            <person name="Kaster A.-K."/>
            <person name="Ovreas L."/>
            <person name="Rohde M."/>
            <person name="Galperin M.Y."/>
            <person name="Jogler C."/>
        </authorList>
    </citation>
    <scope>NUCLEOTIDE SEQUENCE [LARGE SCALE GENOMIC DNA]</scope>
    <source>
        <strain evidence="3 4">CA85</strain>
    </source>
</reference>
<dbReference type="EMBL" id="SJPK01000003">
    <property type="protein sequence ID" value="TWT72932.1"/>
    <property type="molecule type" value="Genomic_DNA"/>
</dbReference>
<dbReference type="PANTHER" id="PTHR12526">
    <property type="entry name" value="GLYCOSYLTRANSFERASE"/>
    <property type="match status" value="1"/>
</dbReference>
<dbReference type="Pfam" id="PF00534">
    <property type="entry name" value="Glycos_transf_1"/>
    <property type="match status" value="1"/>
</dbReference>
<accession>A0A5C5YHJ0</accession>
<comment type="caution">
    <text evidence="3">The sequence shown here is derived from an EMBL/GenBank/DDBJ whole genome shotgun (WGS) entry which is preliminary data.</text>
</comment>
<keyword evidence="3" id="KW-0328">Glycosyltransferase</keyword>
<dbReference type="GO" id="GO:0102710">
    <property type="term" value="F:D-inositol-3-phosphate glycosyltransferase activity"/>
    <property type="evidence" value="ECO:0007669"/>
    <property type="project" value="UniProtKB-EC"/>
</dbReference>
<protein>
    <submittedName>
        <fullName evidence="3">D-inositol 3-phosphate glycosyltransferase</fullName>
        <ecNumber evidence="3">2.4.1.250</ecNumber>
    </submittedName>
</protein>
<dbReference type="Proteomes" id="UP000318053">
    <property type="component" value="Unassembled WGS sequence"/>
</dbReference>
<dbReference type="EC" id="2.4.1.250" evidence="3"/>
<feature type="domain" description="Glycosyl transferase family 1" evidence="1">
    <location>
        <begin position="80"/>
        <end position="239"/>
    </location>
</feature>
<organism evidence="3 4">
    <name type="scientific">Allorhodopirellula solitaria</name>
    <dbReference type="NCBI Taxonomy" id="2527987"/>
    <lineage>
        <taxon>Bacteria</taxon>
        <taxon>Pseudomonadati</taxon>
        <taxon>Planctomycetota</taxon>
        <taxon>Planctomycetia</taxon>
        <taxon>Pirellulales</taxon>
        <taxon>Pirellulaceae</taxon>
        <taxon>Allorhodopirellula</taxon>
    </lineage>
</organism>
<proteinExistence type="predicted"/>
<evidence type="ECO:0000259" key="1">
    <source>
        <dbReference type="Pfam" id="PF00534"/>
    </source>
</evidence>
<dbReference type="PANTHER" id="PTHR12526:SF637">
    <property type="entry name" value="GLYCOSYLTRANSFERASE EPSF-RELATED"/>
    <property type="match status" value="1"/>
</dbReference>
<feature type="domain" description="Glycosyltransferase subfamily 4-like N-terminal" evidence="2">
    <location>
        <begin position="7"/>
        <end position="58"/>
    </location>
</feature>
<dbReference type="Gene3D" id="3.40.50.2000">
    <property type="entry name" value="Glycogen Phosphorylase B"/>
    <property type="match status" value="2"/>
</dbReference>
<dbReference type="InterPro" id="IPR028098">
    <property type="entry name" value="Glyco_trans_4-like_N"/>
</dbReference>
<evidence type="ECO:0000313" key="4">
    <source>
        <dbReference type="Proteomes" id="UP000318053"/>
    </source>
</evidence>
<evidence type="ECO:0000259" key="2">
    <source>
        <dbReference type="Pfam" id="PF13579"/>
    </source>
</evidence>
<dbReference type="AlphaFoldDB" id="A0A5C5YHJ0"/>
<keyword evidence="4" id="KW-1185">Reference proteome</keyword>
<sequence length="273" mass="30736">MLDPWALRQGRWKKRVAGWWFGQRVLDQAGCLHALNESELQSMRAFGCRNPICVIPNGIDLPELDGALSVKPASWREQTADRKVLLYIGRIHPKKGLENLLRAWAMLDRSLREAWVLPIVGWDQGGHEAELRELAETLGVSDSVLFLGPRFGDDKDRLLRAADGFVHTSFSEGLPMAILEAWAYQLPVVMTPQCNLPIGFARQAAISVTTDVDAVRVGIEELMRMTDRGRESMGEAGRRLVEEEFSWPKIARETQSVYQWLLGGDRPDCVSEV</sequence>
<name>A0A5C5YHJ0_9BACT</name>